<dbReference type="InterPro" id="IPR050177">
    <property type="entry name" value="Lipid_A_modif_metabolic_enz"/>
</dbReference>
<reference evidence="1 2" key="1">
    <citation type="submission" date="2022-04" db="EMBL/GenBank/DDBJ databases">
        <title>Genome sequence of C. roseum typestrain.</title>
        <authorList>
            <person name="Poehlein A."/>
            <person name="Schoch T."/>
            <person name="Duerre P."/>
            <person name="Daniel R."/>
        </authorList>
    </citation>
    <scope>NUCLEOTIDE SEQUENCE [LARGE SCALE GENOMIC DNA]</scope>
    <source>
        <strain evidence="1 2">DSM 7320</strain>
    </source>
</reference>
<dbReference type="GO" id="GO:0003978">
    <property type="term" value="F:UDP-glucose 4-epimerase activity"/>
    <property type="evidence" value="ECO:0007669"/>
    <property type="project" value="UniProtKB-EC"/>
</dbReference>
<evidence type="ECO:0000313" key="2">
    <source>
        <dbReference type="Proteomes" id="UP000190951"/>
    </source>
</evidence>
<dbReference type="KEGG" id="crw:CROST_029630"/>
<dbReference type="RefSeq" id="WP_077833895.1">
    <property type="nucleotide sequence ID" value="NZ_CP096983.1"/>
</dbReference>
<dbReference type="EMBL" id="CP096983">
    <property type="protein sequence ID" value="URZ12246.1"/>
    <property type="molecule type" value="Genomic_DNA"/>
</dbReference>
<dbReference type="InterPro" id="IPR001509">
    <property type="entry name" value="Epimerase_deHydtase"/>
</dbReference>
<dbReference type="EC" id="5.1.3.2" evidence="1"/>
<protein>
    <submittedName>
        <fullName evidence="1">UDP-glucose 4-epimerase</fullName>
        <ecNumber evidence="1">5.1.3.2</ecNumber>
    </submittedName>
</protein>
<dbReference type="Gene3D" id="3.40.50.720">
    <property type="entry name" value="NAD(P)-binding Rossmann-like Domain"/>
    <property type="match status" value="1"/>
</dbReference>
<gene>
    <name evidence="1" type="ORF">CROST_029630</name>
</gene>
<sequence>MNILVTGGAGFIGTHVVNMLLEDGHKVSVIDNMVHGNGSNLPKNVPLYKMDIVDSSIEDAFKIEKPEIVIHNAAQISVAHSVKDPIYDAKVNVLGSVNILEMCKKYGVKKVIYPASAAIFGEPKYLPIDEKHPLDMISQYGITKHTVEHYLSVYKELYGINYTVLRYSNVYGPGQDSSGEGGVVSIFAEKLLKGESLCIYGNGEQVRDFVYVKDVAKANLYALNSLHNEIYNVCTNTRITINHLAELMCSVQGEKVDIIHIGERAGDIFESYMSYDKINSACGWKPEYDLKSGIEETMRSFN</sequence>
<evidence type="ECO:0000313" key="1">
    <source>
        <dbReference type="EMBL" id="URZ12246.1"/>
    </source>
</evidence>
<accession>A0A1S8L434</accession>
<dbReference type="Pfam" id="PF01370">
    <property type="entry name" value="Epimerase"/>
    <property type="match status" value="1"/>
</dbReference>
<proteinExistence type="predicted"/>
<keyword evidence="1" id="KW-0413">Isomerase</keyword>
<dbReference type="SUPFAM" id="SSF51735">
    <property type="entry name" value="NAD(P)-binding Rossmann-fold domains"/>
    <property type="match status" value="1"/>
</dbReference>
<dbReference type="PANTHER" id="PTHR43245">
    <property type="entry name" value="BIFUNCTIONAL POLYMYXIN RESISTANCE PROTEIN ARNA"/>
    <property type="match status" value="1"/>
</dbReference>
<dbReference type="Proteomes" id="UP000190951">
    <property type="component" value="Chromosome"/>
</dbReference>
<name>A0A1S8L434_9CLOT</name>
<dbReference type="STRING" id="84029.CROST_26300"/>
<organism evidence="1 2">
    <name type="scientific">Clostridium felsineum</name>
    <dbReference type="NCBI Taxonomy" id="36839"/>
    <lineage>
        <taxon>Bacteria</taxon>
        <taxon>Bacillati</taxon>
        <taxon>Bacillota</taxon>
        <taxon>Clostridia</taxon>
        <taxon>Eubacteriales</taxon>
        <taxon>Clostridiaceae</taxon>
        <taxon>Clostridium</taxon>
    </lineage>
</organism>
<dbReference type="AlphaFoldDB" id="A0A1S8L434"/>
<dbReference type="Gene3D" id="3.90.25.10">
    <property type="entry name" value="UDP-galactose 4-epimerase, domain 1"/>
    <property type="match status" value="1"/>
</dbReference>
<dbReference type="PANTHER" id="PTHR43245:SF59">
    <property type="entry name" value="UDP-GLUCOSE EPIMERASE"/>
    <property type="match status" value="1"/>
</dbReference>
<dbReference type="InterPro" id="IPR036291">
    <property type="entry name" value="NAD(P)-bd_dom_sf"/>
</dbReference>
<keyword evidence="2" id="KW-1185">Reference proteome</keyword>